<protein>
    <submittedName>
        <fullName evidence="1">Predicted nucleic acid-binding protein, contains PIN domain</fullName>
    </submittedName>
</protein>
<gene>
    <name evidence="1" type="ORF">SAMN06264855_1402</name>
</gene>
<dbReference type="RefSeq" id="WP_089386054.1">
    <property type="nucleotide sequence ID" value="NZ_FZNQ01000040.1"/>
</dbReference>
<organism evidence="1 2">
    <name type="scientific">Halorubrum vacuolatum</name>
    <name type="common">Natronobacterium vacuolatum</name>
    <dbReference type="NCBI Taxonomy" id="63740"/>
    <lineage>
        <taxon>Archaea</taxon>
        <taxon>Methanobacteriati</taxon>
        <taxon>Methanobacteriota</taxon>
        <taxon>Stenosarchaea group</taxon>
        <taxon>Halobacteria</taxon>
        <taxon>Halobacteriales</taxon>
        <taxon>Haloferacaceae</taxon>
        <taxon>Halorubrum</taxon>
    </lineage>
</organism>
<dbReference type="InterPro" id="IPR029060">
    <property type="entry name" value="PIN-like_dom_sf"/>
</dbReference>
<accession>A0A238YFV8</accession>
<evidence type="ECO:0000313" key="1">
    <source>
        <dbReference type="EMBL" id="SNR69249.1"/>
    </source>
</evidence>
<dbReference type="SUPFAM" id="SSF88723">
    <property type="entry name" value="PIN domain-like"/>
    <property type="match status" value="1"/>
</dbReference>
<dbReference type="Proteomes" id="UP000198397">
    <property type="component" value="Unassembled WGS sequence"/>
</dbReference>
<dbReference type="AlphaFoldDB" id="A0A238YFV8"/>
<keyword evidence="2" id="KW-1185">Reference proteome</keyword>
<sequence>MIVADTSAFITLASTDVLELVLEEFDVHTSETVIEELEDTAEYNDSHGKAADQVLQYRDRFTVHEASQTEFQSSRIDQGEGSCAELARKHNADFLITDDLRALPELQTLSNTRVAISPIVLKALVKKDVLDKQEALEKIEEAAENRDWLESPIYKRAKNLF</sequence>
<dbReference type="OrthoDB" id="214513at2157"/>
<dbReference type="InterPro" id="IPR021799">
    <property type="entry name" value="PIN-like_prokaryotic"/>
</dbReference>
<proteinExistence type="predicted"/>
<reference evidence="1 2" key="1">
    <citation type="submission" date="2017-06" db="EMBL/GenBank/DDBJ databases">
        <authorList>
            <person name="Kim H.J."/>
            <person name="Triplett B.A."/>
        </authorList>
    </citation>
    <scope>NUCLEOTIDE SEQUENCE [LARGE SCALE GENOMIC DNA]</scope>
    <source>
        <strain evidence="1 2">DSM 8800</strain>
    </source>
</reference>
<dbReference type="Pfam" id="PF11848">
    <property type="entry name" value="DUF3368"/>
    <property type="match status" value="1"/>
</dbReference>
<evidence type="ECO:0000313" key="2">
    <source>
        <dbReference type="Proteomes" id="UP000198397"/>
    </source>
</evidence>
<name>A0A238YFV8_HALVU</name>
<dbReference type="EMBL" id="FZNQ01000040">
    <property type="protein sequence ID" value="SNR69249.1"/>
    <property type="molecule type" value="Genomic_DNA"/>
</dbReference>